<dbReference type="RefSeq" id="WP_277104860.1">
    <property type="nucleotide sequence ID" value="NZ_BAAAJS010000073.1"/>
</dbReference>
<dbReference type="Proteomes" id="UP001183619">
    <property type="component" value="Unassembled WGS sequence"/>
</dbReference>
<name>A0ABU2BD55_9CORY</name>
<accession>A0ABU2BD55</accession>
<comment type="caution">
    <text evidence="1">The sequence shown here is derived from an EMBL/GenBank/DDBJ whole genome shotgun (WGS) entry which is preliminary data.</text>
</comment>
<evidence type="ECO:0000313" key="2">
    <source>
        <dbReference type="Proteomes" id="UP001183619"/>
    </source>
</evidence>
<reference evidence="1 2" key="1">
    <citation type="submission" date="2023-07" db="EMBL/GenBank/DDBJ databases">
        <title>Sequencing the genomes of 1000 actinobacteria strains.</title>
        <authorList>
            <person name="Klenk H.-P."/>
        </authorList>
    </citation>
    <scope>NUCLEOTIDE SEQUENCE [LARGE SCALE GENOMIC DNA]</scope>
    <source>
        <strain evidence="1 2">DSM 44508</strain>
    </source>
</reference>
<proteinExistence type="predicted"/>
<gene>
    <name evidence="1" type="ORF">J2S37_002824</name>
</gene>
<keyword evidence="2" id="KW-1185">Reference proteome</keyword>
<dbReference type="EMBL" id="JAVDYF010000001">
    <property type="protein sequence ID" value="MDR7356286.1"/>
    <property type="molecule type" value="Genomic_DNA"/>
</dbReference>
<sequence length="99" mass="10957">MFSHQQFAFLCVNGMPCGFRMTVEETMVKTLKSEPCAVSTSTDFLDIASCTKWERSTVRGRVDCRQLLSGTEDELAQFGRELDALAQTHGFSASLELVG</sequence>
<protein>
    <submittedName>
        <fullName evidence="1">Uncharacterized protein</fullName>
    </submittedName>
</protein>
<organism evidence="1 2">
    <name type="scientific">Corynebacterium felinum</name>
    <dbReference type="NCBI Taxonomy" id="131318"/>
    <lineage>
        <taxon>Bacteria</taxon>
        <taxon>Bacillati</taxon>
        <taxon>Actinomycetota</taxon>
        <taxon>Actinomycetes</taxon>
        <taxon>Mycobacteriales</taxon>
        <taxon>Corynebacteriaceae</taxon>
        <taxon>Corynebacterium</taxon>
    </lineage>
</organism>
<evidence type="ECO:0000313" key="1">
    <source>
        <dbReference type="EMBL" id="MDR7356286.1"/>
    </source>
</evidence>